<sequence length="621" mass="69547">MAGGAARDVSLSISEFKYHVCLSYCGSDTGKGLGAFDTSIGQHSLRSPKNKHCQSFGKLEQGFGNDKMVKNWRYVLERVGKLRGWQYGERPESVLIPEIISTVRGWLANTCRSRKGKPLSDLLVEILVNLASPGISDFLAKHVVLDKIKYLLITFAVYCGVDRSDVRNVSRSFGKAFARFVDNSAHDEEKVLRWMFAMRAVGKLSGLHSGGRYLIEMSRSRRGKSLSDFHFGILAKLVSPAITDFPAKRLELDNIKQSLVTLAGKVTGKNMKTFTPESSVEKWSHRLENVTYLLDKAIEHIYLGREKDAKAQVNNMLKELETMMEHPDPFVHEQTIGKKKIIISFLQSYEERGSNNASVTVIVGSGKSRNTFLADNVYRDATVMDSFDIRGWVKFEDKLDALSLTKGILKSLNANFRDGDDLQTLMAQLHECLSGWKSMLVFDGFDRFQNWEILVKCIEAAERGSSIVLTASKADIIEIGDCIVFTDQNVVSVSEAVHVDLNSSDLPDNQFVWKTLHRTSSHYLKKQPNMILKKEVLEIAADELIEAQGLPAPSLKSIRLCNCKNLKSLPSGGLPSTLNLLSIAFCDKLTPQKEWELHRLHSLSRLEIESGCKGMESFPDK</sequence>
<reference evidence="1 2" key="1">
    <citation type="journal article" date="2022" name="DNA Res.">
        <title>Chromosomal-level genome assembly of the orchid tree Bauhinia variegata (Leguminosae; Cercidoideae) supports the allotetraploid origin hypothesis of Bauhinia.</title>
        <authorList>
            <person name="Zhong Y."/>
            <person name="Chen Y."/>
            <person name="Zheng D."/>
            <person name="Pang J."/>
            <person name="Liu Y."/>
            <person name="Luo S."/>
            <person name="Meng S."/>
            <person name="Qian L."/>
            <person name="Wei D."/>
            <person name="Dai S."/>
            <person name="Zhou R."/>
        </authorList>
    </citation>
    <scope>NUCLEOTIDE SEQUENCE [LARGE SCALE GENOMIC DNA]</scope>
    <source>
        <strain evidence="1">BV-YZ2020</strain>
    </source>
</reference>
<dbReference type="EMBL" id="CM039434">
    <property type="protein sequence ID" value="KAI4323805.1"/>
    <property type="molecule type" value="Genomic_DNA"/>
</dbReference>
<accession>A0ACB9MIZ2</accession>
<evidence type="ECO:0000313" key="1">
    <source>
        <dbReference type="EMBL" id="KAI4323805.1"/>
    </source>
</evidence>
<evidence type="ECO:0000313" key="2">
    <source>
        <dbReference type="Proteomes" id="UP000828941"/>
    </source>
</evidence>
<proteinExistence type="predicted"/>
<dbReference type="Proteomes" id="UP000828941">
    <property type="component" value="Chromosome 9"/>
</dbReference>
<name>A0ACB9MIZ2_BAUVA</name>
<gene>
    <name evidence="1" type="ORF">L6164_023385</name>
</gene>
<protein>
    <submittedName>
        <fullName evidence="1">Uncharacterized protein</fullName>
    </submittedName>
</protein>
<comment type="caution">
    <text evidence="1">The sequence shown here is derived from an EMBL/GenBank/DDBJ whole genome shotgun (WGS) entry which is preliminary data.</text>
</comment>
<organism evidence="1 2">
    <name type="scientific">Bauhinia variegata</name>
    <name type="common">Purple orchid tree</name>
    <name type="synonym">Phanera variegata</name>
    <dbReference type="NCBI Taxonomy" id="167791"/>
    <lineage>
        <taxon>Eukaryota</taxon>
        <taxon>Viridiplantae</taxon>
        <taxon>Streptophyta</taxon>
        <taxon>Embryophyta</taxon>
        <taxon>Tracheophyta</taxon>
        <taxon>Spermatophyta</taxon>
        <taxon>Magnoliopsida</taxon>
        <taxon>eudicotyledons</taxon>
        <taxon>Gunneridae</taxon>
        <taxon>Pentapetalae</taxon>
        <taxon>rosids</taxon>
        <taxon>fabids</taxon>
        <taxon>Fabales</taxon>
        <taxon>Fabaceae</taxon>
        <taxon>Cercidoideae</taxon>
        <taxon>Cercideae</taxon>
        <taxon>Bauhiniinae</taxon>
        <taxon>Bauhinia</taxon>
    </lineage>
</organism>
<keyword evidence="2" id="KW-1185">Reference proteome</keyword>